<evidence type="ECO:0000313" key="11">
    <source>
        <dbReference type="Proteomes" id="UP000887540"/>
    </source>
</evidence>
<evidence type="ECO:0000256" key="3">
    <source>
        <dbReference type="ARBA" id="ARBA00004123"/>
    </source>
</evidence>
<comment type="cofactor">
    <cofactor evidence="2">
        <name>Mg(2+)</name>
        <dbReference type="ChEBI" id="CHEBI:18420"/>
    </cofactor>
</comment>
<dbReference type="AlphaFoldDB" id="A0A914C9Y2"/>
<proteinExistence type="predicted"/>
<dbReference type="SUPFAM" id="SSF56219">
    <property type="entry name" value="DNase I-like"/>
    <property type="match status" value="1"/>
</dbReference>
<keyword evidence="9" id="KW-0234">DNA repair</keyword>
<accession>A0A914C9Y2</accession>
<dbReference type="PANTHER" id="PTHR15822:SF4">
    <property type="entry name" value="TYROSYL-DNA PHOSPHODIESTERASE 2"/>
    <property type="match status" value="1"/>
</dbReference>
<sequence>MGRSMLVVEGEYGDLIIKLINTHLESLRNFASKRKAQFKECIEKLNQFGNEPGVFAIFGGDLNIRDEELCTLPSEIQDAWVAAGQLKEHEYTWDMIRNEPKDVIMRNARCRFDRIYFTGIYKNVEFWLDGTERDDVAKCFPSDHFAVCCRFFSPT</sequence>
<evidence type="ECO:0000256" key="1">
    <source>
        <dbReference type="ARBA" id="ARBA00001936"/>
    </source>
</evidence>
<reference evidence="12" key="1">
    <citation type="submission" date="2022-11" db="UniProtKB">
        <authorList>
            <consortium name="WormBaseParasite"/>
        </authorList>
    </citation>
    <scope>IDENTIFICATION</scope>
</reference>
<evidence type="ECO:0000256" key="5">
    <source>
        <dbReference type="ARBA" id="ARBA00022723"/>
    </source>
</evidence>
<name>A0A914C9Y2_9BILA</name>
<dbReference type="GO" id="GO:0070260">
    <property type="term" value="F:5'-tyrosyl-DNA phosphodiesterase activity"/>
    <property type="evidence" value="ECO:0007669"/>
    <property type="project" value="TreeGrafter"/>
</dbReference>
<organism evidence="11 12">
    <name type="scientific">Acrobeloides nanus</name>
    <dbReference type="NCBI Taxonomy" id="290746"/>
    <lineage>
        <taxon>Eukaryota</taxon>
        <taxon>Metazoa</taxon>
        <taxon>Ecdysozoa</taxon>
        <taxon>Nematoda</taxon>
        <taxon>Chromadorea</taxon>
        <taxon>Rhabditida</taxon>
        <taxon>Tylenchina</taxon>
        <taxon>Cephalobomorpha</taxon>
        <taxon>Cephaloboidea</taxon>
        <taxon>Cephalobidae</taxon>
        <taxon>Acrobeloides</taxon>
    </lineage>
</organism>
<keyword evidence="4" id="KW-0540">Nuclease</keyword>
<keyword evidence="5" id="KW-0479">Metal-binding</keyword>
<evidence type="ECO:0000313" key="12">
    <source>
        <dbReference type="WBParaSite" id="ACRNAN_Path_652.g2450.t1"/>
    </source>
</evidence>
<evidence type="ECO:0000256" key="8">
    <source>
        <dbReference type="ARBA" id="ARBA00022842"/>
    </source>
</evidence>
<dbReference type="GO" id="GO:0005737">
    <property type="term" value="C:cytoplasm"/>
    <property type="evidence" value="ECO:0007669"/>
    <property type="project" value="TreeGrafter"/>
</dbReference>
<protein>
    <submittedName>
        <fullName evidence="12">Uncharacterized protein</fullName>
    </submittedName>
</protein>
<dbReference type="GO" id="GO:0004518">
    <property type="term" value="F:nuclease activity"/>
    <property type="evidence" value="ECO:0007669"/>
    <property type="project" value="UniProtKB-KW"/>
</dbReference>
<evidence type="ECO:0000256" key="9">
    <source>
        <dbReference type="ARBA" id="ARBA00023204"/>
    </source>
</evidence>
<comment type="cofactor">
    <cofactor evidence="1">
        <name>Mn(2+)</name>
        <dbReference type="ChEBI" id="CHEBI:29035"/>
    </cofactor>
</comment>
<keyword evidence="6" id="KW-0227">DNA damage</keyword>
<dbReference type="Proteomes" id="UP000887540">
    <property type="component" value="Unplaced"/>
</dbReference>
<dbReference type="InterPro" id="IPR051547">
    <property type="entry name" value="TDP2-like"/>
</dbReference>
<keyword evidence="11" id="KW-1185">Reference proteome</keyword>
<evidence type="ECO:0000256" key="10">
    <source>
        <dbReference type="ARBA" id="ARBA00023242"/>
    </source>
</evidence>
<dbReference type="Gene3D" id="3.60.10.10">
    <property type="entry name" value="Endonuclease/exonuclease/phosphatase"/>
    <property type="match status" value="1"/>
</dbReference>
<dbReference type="PANTHER" id="PTHR15822">
    <property type="entry name" value="TRAF AND TNF RECEPTOR-ASSOCIATED PROTEIN"/>
    <property type="match status" value="1"/>
</dbReference>
<evidence type="ECO:0000256" key="4">
    <source>
        <dbReference type="ARBA" id="ARBA00022722"/>
    </source>
</evidence>
<dbReference type="WBParaSite" id="ACRNAN_Path_652.g2450.t1">
    <property type="protein sequence ID" value="ACRNAN_Path_652.g2450.t1"/>
    <property type="gene ID" value="ACRNAN_Path_652.g2450"/>
</dbReference>
<dbReference type="GO" id="GO:0006302">
    <property type="term" value="P:double-strand break repair"/>
    <property type="evidence" value="ECO:0007669"/>
    <property type="project" value="TreeGrafter"/>
</dbReference>
<dbReference type="GO" id="GO:0016605">
    <property type="term" value="C:PML body"/>
    <property type="evidence" value="ECO:0007669"/>
    <property type="project" value="TreeGrafter"/>
</dbReference>
<evidence type="ECO:0000256" key="6">
    <source>
        <dbReference type="ARBA" id="ARBA00022763"/>
    </source>
</evidence>
<dbReference type="GO" id="GO:0003697">
    <property type="term" value="F:single-stranded DNA binding"/>
    <property type="evidence" value="ECO:0007669"/>
    <property type="project" value="TreeGrafter"/>
</dbReference>
<dbReference type="GO" id="GO:0046872">
    <property type="term" value="F:metal ion binding"/>
    <property type="evidence" value="ECO:0007669"/>
    <property type="project" value="UniProtKB-KW"/>
</dbReference>
<evidence type="ECO:0000256" key="2">
    <source>
        <dbReference type="ARBA" id="ARBA00001946"/>
    </source>
</evidence>
<dbReference type="InterPro" id="IPR036691">
    <property type="entry name" value="Endo/exonu/phosph_ase_sf"/>
</dbReference>
<comment type="subcellular location">
    <subcellularLocation>
        <location evidence="3">Nucleus</location>
    </subcellularLocation>
</comment>
<keyword evidence="10" id="KW-0539">Nucleus</keyword>
<evidence type="ECO:0000256" key="7">
    <source>
        <dbReference type="ARBA" id="ARBA00022801"/>
    </source>
</evidence>
<keyword evidence="7" id="KW-0378">Hydrolase</keyword>
<keyword evidence="8" id="KW-0460">Magnesium</keyword>